<comment type="cofactor">
    <cofactor evidence="1">
        <name>Mg(2+)</name>
        <dbReference type="ChEBI" id="CHEBI:18420"/>
    </cofactor>
</comment>
<dbReference type="PANTHER" id="PTHR32057">
    <property type="entry name" value="PROTEIN ADENYLYLTRANSFERASE SELO, MITOCHONDRIAL"/>
    <property type="match status" value="1"/>
</dbReference>
<keyword evidence="11" id="KW-1185">Reference proteome</keyword>
<keyword evidence="4" id="KW-0548">Nucleotidyltransferase</keyword>
<gene>
    <name evidence="10" type="ORF">H9656_07770</name>
</gene>
<evidence type="ECO:0000256" key="5">
    <source>
        <dbReference type="ARBA" id="ARBA00022723"/>
    </source>
</evidence>
<comment type="similarity">
    <text evidence="2">Belongs to the SELO family.</text>
</comment>
<keyword evidence="6" id="KW-0547">Nucleotide-binding</keyword>
<organism evidence="10 11">
    <name type="scientific">Brevundimonas guildfordensis</name>
    <dbReference type="NCBI Taxonomy" id="2762241"/>
    <lineage>
        <taxon>Bacteria</taxon>
        <taxon>Pseudomonadati</taxon>
        <taxon>Pseudomonadota</taxon>
        <taxon>Alphaproteobacteria</taxon>
        <taxon>Caulobacterales</taxon>
        <taxon>Caulobacteraceae</taxon>
        <taxon>Brevundimonas</taxon>
    </lineage>
</organism>
<reference evidence="10 11" key="1">
    <citation type="submission" date="2020-08" db="EMBL/GenBank/DDBJ databases">
        <title>A Genomic Blueprint of the Chicken Gut Microbiome.</title>
        <authorList>
            <person name="Gilroy R."/>
            <person name="Ravi A."/>
            <person name="Getino M."/>
            <person name="Pursley I."/>
            <person name="Horton D.L."/>
            <person name="Alikhan N.-F."/>
            <person name="Baker D."/>
            <person name="Gharbi K."/>
            <person name="Hall N."/>
            <person name="Watson M."/>
            <person name="Adriaenssens E.M."/>
            <person name="Foster-Nyarko E."/>
            <person name="Jarju S."/>
            <person name="Secka A."/>
            <person name="Antonio M."/>
            <person name="Oren A."/>
            <person name="Chaudhuri R."/>
            <person name="La Ragione R.M."/>
            <person name="Hildebrand F."/>
            <person name="Pallen M.J."/>
        </authorList>
    </citation>
    <scope>NUCLEOTIDE SEQUENCE [LARGE SCALE GENOMIC DNA]</scope>
    <source>
        <strain evidence="10 11">Sa3CVA3</strain>
    </source>
</reference>
<dbReference type="Proteomes" id="UP000638918">
    <property type="component" value="Unassembled WGS sequence"/>
</dbReference>
<evidence type="ECO:0000256" key="6">
    <source>
        <dbReference type="ARBA" id="ARBA00022741"/>
    </source>
</evidence>
<evidence type="ECO:0000256" key="8">
    <source>
        <dbReference type="ARBA" id="ARBA00022842"/>
    </source>
</evidence>
<feature type="region of interest" description="Disordered" evidence="9">
    <location>
        <begin position="102"/>
        <end position="147"/>
    </location>
</feature>
<protein>
    <submittedName>
        <fullName evidence="10">YdiU family protein</fullName>
    </submittedName>
</protein>
<evidence type="ECO:0000256" key="3">
    <source>
        <dbReference type="ARBA" id="ARBA00022679"/>
    </source>
</evidence>
<dbReference type="InterPro" id="IPR003846">
    <property type="entry name" value="SelO"/>
</dbReference>
<evidence type="ECO:0000256" key="9">
    <source>
        <dbReference type="SAM" id="MobiDB-lite"/>
    </source>
</evidence>
<name>A0ABR8R0H9_9CAUL</name>
<dbReference type="Pfam" id="PF02696">
    <property type="entry name" value="SelO"/>
    <property type="match status" value="2"/>
</dbReference>
<proteinExistence type="inferred from homology"/>
<dbReference type="RefSeq" id="WP_191743579.1">
    <property type="nucleotide sequence ID" value="NZ_JACSQU010000001.1"/>
</dbReference>
<evidence type="ECO:0000256" key="1">
    <source>
        <dbReference type="ARBA" id="ARBA00001946"/>
    </source>
</evidence>
<sequence>MPVSSAYRPEPRFFQLGAEYGDAVKPADFPQTILRLRNDRAAATVGLETLNDAEWIAHFGRFEPLPGQPGPVAMRYHGHQFRVYNPEIGDGRGFLAAQMREVPQADKDSKRPQAASLREGSDRDTKQSRLLDLGTKGSGQTPWSRHADGRLTLKGGMREALAAAMLESLGVPTCRILSLVETGEDLERHDEPSPTRSAVMVRLSHSHIRFGTFQRAAYYGRKDQIEALMEHARALYHPAVAPGDAAGFLAAVVEASAALTAKWIAAGFVHGVLNTDNLNVTGESFDYGPWRFLPHYEPGFTAAYFDQDGLYAFARQPEAVFWNLTQLAGCLKLIAEPEPLAAALNAFGPAYIRHLRAAFLNRLGVQSLGEAADQRLLDATLALAREKKEALRWEPIFFDWFGGFSSAARALGGVRGKTYQGEAFDAFRFALMEHEPDRPERLEHPMFAAPEPEEMLIDEVEALWSAIDAGDDWAPLKAKLARLETAKSAWSL</sequence>
<evidence type="ECO:0000313" key="10">
    <source>
        <dbReference type="EMBL" id="MBD7941281.1"/>
    </source>
</evidence>
<keyword evidence="7" id="KW-0067">ATP-binding</keyword>
<keyword evidence="5" id="KW-0479">Metal-binding</keyword>
<evidence type="ECO:0000256" key="2">
    <source>
        <dbReference type="ARBA" id="ARBA00009747"/>
    </source>
</evidence>
<comment type="caution">
    <text evidence="10">The sequence shown here is derived from an EMBL/GenBank/DDBJ whole genome shotgun (WGS) entry which is preliminary data.</text>
</comment>
<evidence type="ECO:0000313" key="11">
    <source>
        <dbReference type="Proteomes" id="UP000638918"/>
    </source>
</evidence>
<accession>A0ABR8R0H9</accession>
<keyword evidence="3" id="KW-0808">Transferase</keyword>
<evidence type="ECO:0000256" key="7">
    <source>
        <dbReference type="ARBA" id="ARBA00022840"/>
    </source>
</evidence>
<dbReference type="EMBL" id="JACSQU010000001">
    <property type="protein sequence ID" value="MBD7941281.1"/>
    <property type="molecule type" value="Genomic_DNA"/>
</dbReference>
<evidence type="ECO:0000256" key="4">
    <source>
        <dbReference type="ARBA" id="ARBA00022695"/>
    </source>
</evidence>
<dbReference type="PANTHER" id="PTHR32057:SF14">
    <property type="entry name" value="PROTEIN ADENYLYLTRANSFERASE SELO, MITOCHONDRIAL"/>
    <property type="match status" value="1"/>
</dbReference>
<feature type="compositionally biased region" description="Basic and acidic residues" evidence="9">
    <location>
        <begin position="119"/>
        <end position="129"/>
    </location>
</feature>
<keyword evidence="8" id="KW-0460">Magnesium</keyword>